<dbReference type="Proteomes" id="UP000838160">
    <property type="component" value="Unassembled WGS sequence"/>
</dbReference>
<evidence type="ECO:0008006" key="3">
    <source>
        <dbReference type="Google" id="ProtNLM"/>
    </source>
</evidence>
<proteinExistence type="predicted"/>
<gene>
    <name evidence="1" type="ORF">VHP8226_03488</name>
</gene>
<sequence>MSAYKHFPYLFVLALVPNHGFSALYRVVEVDTSAFQSASEYYSASIAPSTSQTSCFDSSCDEDDHQVVGYSMNGLEGLPIDEEVPFDIDNHFYYLTYSDLEDYCEDQLGYATCEAWAENRWYGSSDTGIGGLQNERQAYYNADYSPLYASFIENDSDVTQQQVVPDDYSDDVTSVDDTMEIKARKVDAQGNIIANASSGYFNYSGYYVLPYRSRGLIVTDDQTISLEPQADTELTYADEESEQTIISQMGGTIAFDSFTYSDGTESQTYVVGSAAVATFDYDDDSKEYYSDVDICADGTLTQPLLDSGCQNFRFASKAYIWSLSDDGETRFSVADWDTSDYANYDEASAQASVRSATIVDREDSDYDGLPVLVGFNTELESDDDAMMMQAAVFRPSNTESFAVGEDAWESTFISNTELEQDGDYIYSNSLAKAVNSNLIVIGEAKRKGSVPVSGTAANRMFVADANDATPSATYFNNLGHSIFFTSVGGEVNGINSFNEIVGEVDAESHSEIDSSQRRRRGFILPYDGEGSDEDRMTRFESTAWWLDDLTNGGDYSDDNNAYRIVTASDINDQGVISATAIKCEGGYDSTEHFATCGEGDQEETVVAVKLMPIQDATSYDIEEREESTDTVDREGGSSSWWWMSLLVALLLMRFGRVSRRC</sequence>
<accession>A0ABM8ZMK3</accession>
<keyword evidence="2" id="KW-1185">Reference proteome</keyword>
<protein>
    <recommendedName>
        <fullName evidence="3">DUF3466 family protein</fullName>
    </recommendedName>
</protein>
<organism evidence="1 2">
    <name type="scientific">Vibrio hippocampi</name>
    <dbReference type="NCBI Taxonomy" id="654686"/>
    <lineage>
        <taxon>Bacteria</taxon>
        <taxon>Pseudomonadati</taxon>
        <taxon>Pseudomonadota</taxon>
        <taxon>Gammaproteobacteria</taxon>
        <taxon>Vibrionales</taxon>
        <taxon>Vibrionaceae</taxon>
        <taxon>Vibrio</taxon>
    </lineage>
</organism>
<dbReference type="RefSeq" id="WP_237486308.1">
    <property type="nucleotide sequence ID" value="NZ_CAKLCM010000003.1"/>
</dbReference>
<dbReference type="InterPro" id="IPR022562">
    <property type="entry name" value="DUF3466"/>
</dbReference>
<comment type="caution">
    <text evidence="1">The sequence shown here is derived from an EMBL/GenBank/DDBJ whole genome shotgun (WGS) entry which is preliminary data.</text>
</comment>
<reference evidence="1" key="1">
    <citation type="submission" date="2021-12" db="EMBL/GenBank/DDBJ databases">
        <authorList>
            <person name="Rodrigo-Torres L."/>
            <person name="Arahal R. D."/>
            <person name="Lucena T."/>
        </authorList>
    </citation>
    <scope>NUCLEOTIDE SEQUENCE</scope>
    <source>
        <strain evidence="1">CECT 8226</strain>
    </source>
</reference>
<dbReference type="EMBL" id="CAKLCM010000003">
    <property type="protein sequence ID" value="CAH0529732.1"/>
    <property type="molecule type" value="Genomic_DNA"/>
</dbReference>
<evidence type="ECO:0000313" key="1">
    <source>
        <dbReference type="EMBL" id="CAH0529732.1"/>
    </source>
</evidence>
<name>A0ABM8ZMK3_9VIBR</name>
<evidence type="ECO:0000313" key="2">
    <source>
        <dbReference type="Proteomes" id="UP000838160"/>
    </source>
</evidence>
<dbReference type="Pfam" id="PF11949">
    <property type="entry name" value="DUF3466"/>
    <property type="match status" value="1"/>
</dbReference>